<organism evidence="3 4">
    <name type="scientific">Sunxiuqinia dokdonensis</name>
    <dbReference type="NCBI Taxonomy" id="1409788"/>
    <lineage>
        <taxon>Bacteria</taxon>
        <taxon>Pseudomonadati</taxon>
        <taxon>Bacteroidota</taxon>
        <taxon>Bacteroidia</taxon>
        <taxon>Marinilabiliales</taxon>
        <taxon>Prolixibacteraceae</taxon>
        <taxon>Sunxiuqinia</taxon>
    </lineage>
</organism>
<dbReference type="Pfam" id="PF12697">
    <property type="entry name" value="Abhydrolase_6"/>
    <property type="match status" value="1"/>
</dbReference>
<dbReference type="AlphaFoldDB" id="A0A0L8VBN7"/>
<protein>
    <recommendedName>
        <fullName evidence="2">AB hydrolase-1 domain-containing protein</fullName>
    </recommendedName>
</protein>
<dbReference type="Gene3D" id="3.40.50.1820">
    <property type="entry name" value="alpha/beta hydrolase"/>
    <property type="match status" value="1"/>
</dbReference>
<evidence type="ECO:0000259" key="2">
    <source>
        <dbReference type="Pfam" id="PF12697"/>
    </source>
</evidence>
<comment type="caution">
    <text evidence="3">The sequence shown here is derived from an EMBL/GenBank/DDBJ whole genome shotgun (WGS) entry which is preliminary data.</text>
</comment>
<dbReference type="RefSeq" id="WP_053180827.1">
    <property type="nucleotide sequence ID" value="NZ_LGIA01000062.1"/>
</dbReference>
<dbReference type="PATRIC" id="fig|1409788.3.peg.1326"/>
<dbReference type="GO" id="GO:0016020">
    <property type="term" value="C:membrane"/>
    <property type="evidence" value="ECO:0007669"/>
    <property type="project" value="TreeGrafter"/>
</dbReference>
<keyword evidence="1" id="KW-0378">Hydrolase</keyword>
<dbReference type="PANTHER" id="PTHR43798:SF31">
    <property type="entry name" value="AB HYDROLASE SUPERFAMILY PROTEIN YCLE"/>
    <property type="match status" value="1"/>
</dbReference>
<dbReference type="InterPro" id="IPR050266">
    <property type="entry name" value="AB_hydrolase_sf"/>
</dbReference>
<dbReference type="Proteomes" id="UP000036958">
    <property type="component" value="Unassembled WGS sequence"/>
</dbReference>
<accession>A0A0L8VBN7</accession>
<dbReference type="GO" id="GO:0016787">
    <property type="term" value="F:hydrolase activity"/>
    <property type="evidence" value="ECO:0007669"/>
    <property type="project" value="UniProtKB-KW"/>
</dbReference>
<proteinExistence type="predicted"/>
<dbReference type="OrthoDB" id="5416147at2"/>
<name>A0A0L8VBN7_9BACT</name>
<reference evidence="4" key="1">
    <citation type="submission" date="2015-07" db="EMBL/GenBank/DDBJ databases">
        <title>Genome sequencing of Sunxiuqinia dokdonensis strain SK.</title>
        <authorList>
            <person name="Ahn S."/>
            <person name="Kim B.-C."/>
        </authorList>
    </citation>
    <scope>NUCLEOTIDE SEQUENCE [LARGE SCALE GENOMIC DNA]</scope>
    <source>
        <strain evidence="4">SK</strain>
    </source>
</reference>
<evidence type="ECO:0000313" key="3">
    <source>
        <dbReference type="EMBL" id="KOH45871.1"/>
    </source>
</evidence>
<dbReference type="SUPFAM" id="SSF53474">
    <property type="entry name" value="alpha/beta-Hydrolases"/>
    <property type="match status" value="1"/>
</dbReference>
<feature type="domain" description="AB hydrolase-1" evidence="2">
    <location>
        <begin position="80"/>
        <end position="203"/>
    </location>
</feature>
<evidence type="ECO:0000313" key="4">
    <source>
        <dbReference type="Proteomes" id="UP000036958"/>
    </source>
</evidence>
<evidence type="ECO:0000256" key="1">
    <source>
        <dbReference type="ARBA" id="ARBA00022801"/>
    </source>
</evidence>
<dbReference type="PANTHER" id="PTHR43798">
    <property type="entry name" value="MONOACYLGLYCEROL LIPASE"/>
    <property type="match status" value="1"/>
</dbReference>
<dbReference type="InterPro" id="IPR000073">
    <property type="entry name" value="AB_hydrolase_1"/>
</dbReference>
<gene>
    <name evidence="3" type="ORF">NC99_13030</name>
</gene>
<keyword evidence="4" id="KW-1185">Reference proteome</keyword>
<sequence>MKKAVRVLIVVFLFGIFVYVIGPKPEKPEFNPELEELNVSLDNLDQFIQVKEADLPVKPGNESKVVWQDNELKYKTKHCLLYLHGFSASGFEGDPTHVNFARHFQANAYIPRLASHGLDVPDPLLDMTPDRLYESAKEALQIANLLGEKVIVMGTSTGGTLALKLAADFPELMAGLILMSPNIRINNPAAFLLSKPWGLQIARQSNGGIYRQTNEDLNAEECNYWNCFYRMEATVYLQQLVASTMHGELFRKVEKPLFLAYYYQDEEHQDDVVRVDAMLNMFDQLGTPEALKRKQAFNAGTHVIGSGMFSKTRDEVEQACIDFASEVLEMNPSN</sequence>
<dbReference type="InterPro" id="IPR029058">
    <property type="entry name" value="AB_hydrolase_fold"/>
</dbReference>
<dbReference type="STRING" id="1409788.NC99_13030"/>
<dbReference type="EMBL" id="LGIA01000062">
    <property type="protein sequence ID" value="KOH45871.1"/>
    <property type="molecule type" value="Genomic_DNA"/>
</dbReference>